<dbReference type="InterPro" id="IPR006674">
    <property type="entry name" value="HD_domain"/>
</dbReference>
<name>A0ABS2MQ53_9FIRM</name>
<gene>
    <name evidence="3" type="ORF">JOC49_001056</name>
</gene>
<dbReference type="NCBIfam" id="TIGR00277">
    <property type="entry name" value="HDIG"/>
    <property type="match status" value="1"/>
</dbReference>
<dbReference type="PANTHER" id="PTHR43155:SF2">
    <property type="entry name" value="CYCLIC DI-GMP PHOSPHODIESTERASE PA4108"/>
    <property type="match status" value="1"/>
</dbReference>
<dbReference type="SMART" id="SM00471">
    <property type="entry name" value="HDc"/>
    <property type="match status" value="1"/>
</dbReference>
<dbReference type="RefSeq" id="WP_204663144.1">
    <property type="nucleotide sequence ID" value="NZ_JAFBDT010000006.1"/>
</dbReference>
<dbReference type="InterPro" id="IPR003607">
    <property type="entry name" value="HD/PDEase_dom"/>
</dbReference>
<dbReference type="Gene3D" id="1.10.3210.10">
    <property type="entry name" value="Hypothetical protein af1432"/>
    <property type="match status" value="1"/>
</dbReference>
<evidence type="ECO:0000313" key="3">
    <source>
        <dbReference type="EMBL" id="MBM7561536.1"/>
    </source>
</evidence>
<organism evidence="3 4">
    <name type="scientific">Fusibacter tunisiensis</name>
    <dbReference type="NCBI Taxonomy" id="1008308"/>
    <lineage>
        <taxon>Bacteria</taxon>
        <taxon>Bacillati</taxon>
        <taxon>Bacillota</taxon>
        <taxon>Clostridia</taxon>
        <taxon>Eubacteriales</taxon>
        <taxon>Eubacteriales Family XII. Incertae Sedis</taxon>
        <taxon>Fusibacter</taxon>
    </lineage>
</organism>
<evidence type="ECO:0000259" key="1">
    <source>
        <dbReference type="PROSITE" id="PS51831"/>
    </source>
</evidence>
<evidence type="ECO:0000313" key="4">
    <source>
        <dbReference type="Proteomes" id="UP000767854"/>
    </source>
</evidence>
<dbReference type="InterPro" id="IPR006675">
    <property type="entry name" value="HDIG_dom"/>
</dbReference>
<comment type="caution">
    <text evidence="3">The sequence shown here is derived from an EMBL/GenBank/DDBJ whole genome shotgun (WGS) entry which is preliminary data.</text>
</comment>
<sequence length="361" mass="41510">MLKASLNSIQRGAIIAQDVYGNDGILLIKRGTEYRETYAPRFKEAGVQEIFIEPSGELTKESVAQIRQSLNIHDVVQEKTRLHAQNQIKKTMLRFKTVTNSDIQKITGIVEEMIEQLLEQKDFVFALSQLRSVDDYTYQHSVNVGVLALIIGIDLKLNRVQLKDLGTGAILHDIGKIMISEEIIKKPGRLTKDEFSEVKKHTLFGYEILTQTNISEEAAQIALHHHEKYDGTGYCWGLRNTKIPLYARIVAVADVYDAMSNDRIYQKKLRPDRVYREITHLGNTHFDTQIMETFAKHINIYPNGTGIILNSGHRGIVLYQNKLYPESPVVRVFTPNEQNFRKMYFDLDLSMNTKWFIVDTY</sequence>
<accession>A0ABS2MQ53</accession>
<dbReference type="EMBL" id="JAFBDT010000006">
    <property type="protein sequence ID" value="MBM7561536.1"/>
    <property type="molecule type" value="Genomic_DNA"/>
</dbReference>
<dbReference type="Pfam" id="PF13487">
    <property type="entry name" value="HD_5"/>
    <property type="match status" value="1"/>
</dbReference>
<proteinExistence type="predicted"/>
<keyword evidence="4" id="KW-1185">Reference proteome</keyword>
<dbReference type="PROSITE" id="PS51832">
    <property type="entry name" value="HD_GYP"/>
    <property type="match status" value="1"/>
</dbReference>
<dbReference type="PANTHER" id="PTHR43155">
    <property type="entry name" value="CYCLIC DI-GMP PHOSPHODIESTERASE PA4108-RELATED"/>
    <property type="match status" value="1"/>
</dbReference>
<dbReference type="CDD" id="cd00077">
    <property type="entry name" value="HDc"/>
    <property type="match status" value="1"/>
</dbReference>
<dbReference type="Proteomes" id="UP000767854">
    <property type="component" value="Unassembled WGS sequence"/>
</dbReference>
<dbReference type="InterPro" id="IPR037522">
    <property type="entry name" value="HD_GYP_dom"/>
</dbReference>
<feature type="domain" description="HD" evidence="1">
    <location>
        <begin position="137"/>
        <end position="259"/>
    </location>
</feature>
<dbReference type="PROSITE" id="PS51831">
    <property type="entry name" value="HD"/>
    <property type="match status" value="1"/>
</dbReference>
<protein>
    <submittedName>
        <fullName evidence="3">Nucleotidyltransferase with HDIG domain</fullName>
    </submittedName>
</protein>
<reference evidence="3 4" key="1">
    <citation type="submission" date="2021-01" db="EMBL/GenBank/DDBJ databases">
        <title>Genomic Encyclopedia of Type Strains, Phase IV (KMG-IV): sequencing the most valuable type-strain genomes for metagenomic binning, comparative biology and taxonomic classification.</title>
        <authorList>
            <person name="Goeker M."/>
        </authorList>
    </citation>
    <scope>NUCLEOTIDE SEQUENCE [LARGE SCALE GENOMIC DNA]</scope>
    <source>
        <strain evidence="3 4">DSM 24436</strain>
    </source>
</reference>
<feature type="domain" description="HD-GYP" evidence="2">
    <location>
        <begin position="115"/>
        <end position="310"/>
    </location>
</feature>
<dbReference type="SUPFAM" id="SSF109604">
    <property type="entry name" value="HD-domain/PDEase-like"/>
    <property type="match status" value="1"/>
</dbReference>
<evidence type="ECO:0000259" key="2">
    <source>
        <dbReference type="PROSITE" id="PS51832"/>
    </source>
</evidence>